<dbReference type="AlphaFoldDB" id="A0ABD0M2D8"/>
<feature type="transmembrane region" description="Helical" evidence="2">
    <location>
        <begin position="20"/>
        <end position="43"/>
    </location>
</feature>
<reference evidence="3 4" key="1">
    <citation type="journal article" date="2023" name="Sci. Data">
        <title>Genome assembly of the Korean intertidal mud-creeper Batillaria attramentaria.</title>
        <authorList>
            <person name="Patra A.K."/>
            <person name="Ho P.T."/>
            <person name="Jun S."/>
            <person name="Lee S.J."/>
            <person name="Kim Y."/>
            <person name="Won Y.J."/>
        </authorList>
    </citation>
    <scope>NUCLEOTIDE SEQUENCE [LARGE SCALE GENOMIC DNA]</scope>
    <source>
        <strain evidence="3">Wonlab-2016</strain>
    </source>
</reference>
<feature type="compositionally biased region" description="Basic and acidic residues" evidence="1">
    <location>
        <begin position="286"/>
        <end position="304"/>
    </location>
</feature>
<dbReference type="PANTHER" id="PTHR22883">
    <property type="entry name" value="ZINC FINGER DHHC DOMAIN CONTAINING PROTEIN"/>
    <property type="match status" value="1"/>
</dbReference>
<evidence type="ECO:0000313" key="4">
    <source>
        <dbReference type="Proteomes" id="UP001519460"/>
    </source>
</evidence>
<gene>
    <name evidence="3" type="ORF">BaRGS_00003124</name>
</gene>
<feature type="compositionally biased region" description="Basic and acidic residues" evidence="1">
    <location>
        <begin position="393"/>
        <end position="408"/>
    </location>
</feature>
<evidence type="ECO:0000313" key="3">
    <source>
        <dbReference type="EMBL" id="KAK7505853.1"/>
    </source>
</evidence>
<name>A0ABD0M2D8_9CAEN</name>
<feature type="transmembrane region" description="Helical" evidence="2">
    <location>
        <begin position="55"/>
        <end position="77"/>
    </location>
</feature>
<dbReference type="PANTHER" id="PTHR22883:SF203">
    <property type="entry name" value="PALMITOYLTRANSFERASE"/>
    <property type="match status" value="1"/>
</dbReference>
<feature type="transmembrane region" description="Helical" evidence="2">
    <location>
        <begin position="130"/>
        <end position="151"/>
    </location>
</feature>
<feature type="compositionally biased region" description="Low complexity" evidence="1">
    <location>
        <begin position="250"/>
        <end position="261"/>
    </location>
</feature>
<protein>
    <recommendedName>
        <fullName evidence="5">Palmitoyltransferase</fullName>
    </recommendedName>
</protein>
<evidence type="ECO:0000256" key="1">
    <source>
        <dbReference type="SAM" id="MobiDB-lite"/>
    </source>
</evidence>
<feature type="region of interest" description="Disordered" evidence="1">
    <location>
        <begin position="247"/>
        <end position="446"/>
    </location>
</feature>
<accession>A0ABD0M2D8</accession>
<feature type="transmembrane region" description="Helical" evidence="2">
    <location>
        <begin position="196"/>
        <end position="217"/>
    </location>
</feature>
<evidence type="ECO:0008006" key="5">
    <source>
        <dbReference type="Google" id="ProtNLM"/>
    </source>
</evidence>
<keyword evidence="2" id="KW-1133">Transmembrane helix</keyword>
<feature type="compositionally biased region" description="Polar residues" evidence="1">
    <location>
        <begin position="413"/>
        <end position="422"/>
    </location>
</feature>
<evidence type="ECO:0000256" key="2">
    <source>
        <dbReference type="SAM" id="Phobius"/>
    </source>
</evidence>
<feature type="compositionally biased region" description="Polar residues" evidence="1">
    <location>
        <begin position="349"/>
        <end position="359"/>
    </location>
</feature>
<dbReference type="InterPro" id="IPR039859">
    <property type="entry name" value="PFA4/ZDH16/20/ERF2-like"/>
</dbReference>
<organism evidence="3 4">
    <name type="scientific">Batillaria attramentaria</name>
    <dbReference type="NCBI Taxonomy" id="370345"/>
    <lineage>
        <taxon>Eukaryota</taxon>
        <taxon>Metazoa</taxon>
        <taxon>Spiralia</taxon>
        <taxon>Lophotrochozoa</taxon>
        <taxon>Mollusca</taxon>
        <taxon>Gastropoda</taxon>
        <taxon>Caenogastropoda</taxon>
        <taxon>Sorbeoconcha</taxon>
        <taxon>Cerithioidea</taxon>
        <taxon>Batillariidae</taxon>
        <taxon>Batillaria</taxon>
    </lineage>
</organism>
<dbReference type="EMBL" id="JACVVK020000009">
    <property type="protein sequence ID" value="KAK7505853.1"/>
    <property type="molecule type" value="Genomic_DNA"/>
</dbReference>
<keyword evidence="4" id="KW-1185">Reference proteome</keyword>
<proteinExistence type="predicted"/>
<feature type="compositionally biased region" description="Low complexity" evidence="1">
    <location>
        <begin position="268"/>
        <end position="280"/>
    </location>
</feature>
<feature type="compositionally biased region" description="Basic residues" evidence="1">
    <location>
        <begin position="381"/>
        <end position="390"/>
    </location>
</feature>
<comment type="caution">
    <text evidence="3">The sequence shown here is derived from an EMBL/GenBank/DDBJ whole genome shotgun (WGS) entry which is preliminary data.</text>
</comment>
<feature type="compositionally biased region" description="Basic residues" evidence="1">
    <location>
        <begin position="332"/>
        <end position="342"/>
    </location>
</feature>
<dbReference type="Proteomes" id="UP001519460">
    <property type="component" value="Unassembled WGS sequence"/>
</dbReference>
<keyword evidence="2" id="KW-0812">Transmembrane</keyword>
<keyword evidence="2" id="KW-0472">Membrane</keyword>
<sequence>MAVDHENLRVEGSRKNGWSLPLHLLQVGGWVAVLYFMLIYFTTMVPALPTHWQPAAYIVNGIVGLVIVVTLLTATTINPADPSVLKKGTGKTVARLDRSKHPHAIQNQHCYLCEVNVGPKSKHCRACNKWFLSSLVSGAIGTFIVLSIGLLEFICYFVDKDEKEVLQPYIVLREENRGNDTADFLIVHQSVSAEGWLTLTGITTLLAAITLVLLAHLQFFHFWLMYKGMTTYEYIVMLREKEGYHDADSQKQSSSSAPSRPHSFKANKVTPSKSVPVVSTGQTSQKRSDRALEEYQEALRRSDQADGGETPPPLSSPLHQGGDDAVESTAVRKLKKKKKKAGSARGEQNIATVGDNSMYSYPATEDNHTQTLPLPAVNAKGKQKTAKKGKAQTLEKDVPHSDSEDSLKEVASTPVTKVSSSPAALIHSKKKTSSNTQKSLEDTAESADLNSTTMFTLNSSAKLLPDGSLDYTGRNAFSKLPLTPIMFRRQPDIPPLDLTALRSSSDSVMSSNTYQPYSATVRSTDTYRPARSDLVLPHQLRSVPEGTIDVNV</sequence>